<sequence>MIQIRRSALVRYSPAQMFDLVNEVEAYPRRFSWCVGAEVLQRDEASLTARLQVRVAGLSQSFTTRNTPVRPERIDMQLVDGPFRALTGAWTFAPLGEVGCKIALAMDFEYSGALIGSALRLGFQGLADRMVDEFVREAARTYA</sequence>
<dbReference type="CDD" id="cd07813">
    <property type="entry name" value="COQ10p_like"/>
    <property type="match status" value="1"/>
</dbReference>
<dbReference type="Pfam" id="PF03364">
    <property type="entry name" value="Polyketide_cyc"/>
    <property type="match status" value="1"/>
</dbReference>
<comment type="similarity">
    <text evidence="1">Belongs to the ribosome association toxin RatA family.</text>
</comment>
<evidence type="ECO:0000256" key="1">
    <source>
        <dbReference type="ARBA" id="ARBA00008918"/>
    </source>
</evidence>
<dbReference type="PANTHER" id="PTHR12901:SF10">
    <property type="entry name" value="COENZYME Q-BINDING PROTEIN COQ10, MITOCHONDRIAL"/>
    <property type="match status" value="1"/>
</dbReference>
<feature type="domain" description="Coenzyme Q-binding protein COQ10 START" evidence="3">
    <location>
        <begin position="10"/>
        <end position="134"/>
    </location>
</feature>
<accession>A0ABT1QV80</accession>
<comment type="caution">
    <text evidence="4">The sequence shown here is derived from an EMBL/GenBank/DDBJ whole genome shotgun (WGS) entry which is preliminary data.</text>
</comment>
<dbReference type="InterPro" id="IPR023393">
    <property type="entry name" value="START-like_dom_sf"/>
</dbReference>
<organism evidence="4 5">
    <name type="scientific">Tahibacter harae</name>
    <dbReference type="NCBI Taxonomy" id="2963937"/>
    <lineage>
        <taxon>Bacteria</taxon>
        <taxon>Pseudomonadati</taxon>
        <taxon>Pseudomonadota</taxon>
        <taxon>Gammaproteobacteria</taxon>
        <taxon>Lysobacterales</taxon>
        <taxon>Rhodanobacteraceae</taxon>
        <taxon>Tahibacter</taxon>
    </lineage>
</organism>
<reference evidence="4" key="1">
    <citation type="submission" date="2022-07" db="EMBL/GenBank/DDBJ databases">
        <title>Tahibacter sp., a new gammaproteobacterium isolated from the silt sample collected at pig farm.</title>
        <authorList>
            <person name="Chen H."/>
        </authorList>
    </citation>
    <scope>NUCLEOTIDE SEQUENCE</scope>
    <source>
        <strain evidence="4">P2K</strain>
    </source>
</reference>
<dbReference type="PANTHER" id="PTHR12901">
    <property type="entry name" value="SPERM PROTEIN HOMOLOG"/>
    <property type="match status" value="1"/>
</dbReference>
<dbReference type="RefSeq" id="WP_255915387.1">
    <property type="nucleotide sequence ID" value="NZ_JANFQO010000015.1"/>
</dbReference>
<dbReference type="InterPro" id="IPR005031">
    <property type="entry name" value="COQ10_START"/>
</dbReference>
<evidence type="ECO:0000313" key="5">
    <source>
        <dbReference type="Proteomes" id="UP001165498"/>
    </source>
</evidence>
<name>A0ABT1QV80_9GAMM</name>
<dbReference type="Proteomes" id="UP001165498">
    <property type="component" value="Unassembled WGS sequence"/>
</dbReference>
<dbReference type="SUPFAM" id="SSF55961">
    <property type="entry name" value="Bet v1-like"/>
    <property type="match status" value="1"/>
</dbReference>
<protein>
    <submittedName>
        <fullName evidence="4">Type II toxin-antitoxin system RatA family toxin</fullName>
    </submittedName>
</protein>
<dbReference type="EMBL" id="JANFQO010000015">
    <property type="protein sequence ID" value="MCQ4166195.1"/>
    <property type="molecule type" value="Genomic_DNA"/>
</dbReference>
<dbReference type="InterPro" id="IPR044996">
    <property type="entry name" value="COQ10-like"/>
</dbReference>
<keyword evidence="5" id="KW-1185">Reference proteome</keyword>
<gene>
    <name evidence="4" type="ORF">NM961_15850</name>
</gene>
<proteinExistence type="inferred from homology"/>
<dbReference type="Gene3D" id="3.30.530.20">
    <property type="match status" value="1"/>
</dbReference>
<evidence type="ECO:0000259" key="3">
    <source>
        <dbReference type="Pfam" id="PF03364"/>
    </source>
</evidence>
<keyword evidence="2" id="KW-1277">Toxin-antitoxin system</keyword>
<evidence type="ECO:0000256" key="2">
    <source>
        <dbReference type="ARBA" id="ARBA00022649"/>
    </source>
</evidence>
<evidence type="ECO:0000313" key="4">
    <source>
        <dbReference type="EMBL" id="MCQ4166195.1"/>
    </source>
</evidence>